<feature type="domain" description="GFO/IDH/MocA-like oxidoreductase" evidence="2">
    <location>
        <begin position="133"/>
        <end position="254"/>
    </location>
</feature>
<dbReference type="Proteomes" id="UP000265955">
    <property type="component" value="Unassembled WGS sequence"/>
</dbReference>
<evidence type="ECO:0000259" key="2">
    <source>
        <dbReference type="Pfam" id="PF22725"/>
    </source>
</evidence>
<dbReference type="PANTHER" id="PTHR43249:SF1">
    <property type="entry name" value="D-GLUCOSIDE 3-DEHYDROGENASE"/>
    <property type="match status" value="1"/>
</dbReference>
<dbReference type="Gene3D" id="3.30.360.10">
    <property type="entry name" value="Dihydrodipicolinate Reductase, domain 2"/>
    <property type="match status" value="1"/>
</dbReference>
<dbReference type="OrthoDB" id="9793050at2"/>
<comment type="caution">
    <text evidence="3">The sequence shown here is derived from an EMBL/GenBank/DDBJ whole genome shotgun (WGS) entry which is preliminary data.</text>
</comment>
<reference evidence="4" key="1">
    <citation type="submission" date="2018-09" db="EMBL/GenBank/DDBJ databases">
        <authorList>
            <person name="Zhu H."/>
        </authorList>
    </citation>
    <scope>NUCLEOTIDE SEQUENCE [LARGE SCALE GENOMIC DNA]</scope>
    <source>
        <strain evidence="4">K1R23-30</strain>
    </source>
</reference>
<dbReference type="SUPFAM" id="SSF55347">
    <property type="entry name" value="Glyceraldehyde-3-phosphate dehydrogenase-like, C-terminal domain"/>
    <property type="match status" value="1"/>
</dbReference>
<proteinExistence type="predicted"/>
<dbReference type="SUPFAM" id="SSF51735">
    <property type="entry name" value="NAD(P)-binding Rossmann-fold domains"/>
    <property type="match status" value="1"/>
</dbReference>
<evidence type="ECO:0000313" key="4">
    <source>
        <dbReference type="Proteomes" id="UP000265955"/>
    </source>
</evidence>
<organism evidence="3 4">
    <name type="scientific">Noviherbaspirillum saxi</name>
    <dbReference type="NCBI Taxonomy" id="2320863"/>
    <lineage>
        <taxon>Bacteria</taxon>
        <taxon>Pseudomonadati</taxon>
        <taxon>Pseudomonadota</taxon>
        <taxon>Betaproteobacteria</taxon>
        <taxon>Burkholderiales</taxon>
        <taxon>Oxalobacteraceae</taxon>
        <taxon>Noviherbaspirillum</taxon>
    </lineage>
</organism>
<dbReference type="Pfam" id="PF01408">
    <property type="entry name" value="GFO_IDH_MocA"/>
    <property type="match status" value="1"/>
</dbReference>
<dbReference type="InterPro" id="IPR036291">
    <property type="entry name" value="NAD(P)-bd_dom_sf"/>
</dbReference>
<name>A0A3A3FG69_9BURK</name>
<dbReference type="EMBL" id="QYUO01000003">
    <property type="protein sequence ID" value="RJF92180.1"/>
    <property type="molecule type" value="Genomic_DNA"/>
</dbReference>
<protein>
    <submittedName>
        <fullName evidence="3">Gfo/Idh/MocA family oxidoreductase</fullName>
    </submittedName>
</protein>
<dbReference type="GO" id="GO:0000166">
    <property type="term" value="F:nucleotide binding"/>
    <property type="evidence" value="ECO:0007669"/>
    <property type="project" value="InterPro"/>
</dbReference>
<dbReference type="Gene3D" id="3.40.50.720">
    <property type="entry name" value="NAD(P)-binding Rossmann-like Domain"/>
    <property type="match status" value="1"/>
</dbReference>
<dbReference type="RefSeq" id="WP_119772066.1">
    <property type="nucleotide sequence ID" value="NZ_QYUO01000003.1"/>
</dbReference>
<dbReference type="PANTHER" id="PTHR43249">
    <property type="entry name" value="UDP-N-ACETYL-2-AMINO-2-DEOXY-D-GLUCURONATE OXIDASE"/>
    <property type="match status" value="1"/>
</dbReference>
<evidence type="ECO:0000259" key="1">
    <source>
        <dbReference type="Pfam" id="PF01408"/>
    </source>
</evidence>
<dbReference type="AlphaFoldDB" id="A0A3A3FG69"/>
<dbReference type="InterPro" id="IPR055170">
    <property type="entry name" value="GFO_IDH_MocA-like_dom"/>
</dbReference>
<sequence length="342" mass="36637">MSKLRIGVIGAGMAFAPHAKSLQESGAELEVVTVVARSEASRNKVREQYGFAVSDSPDAVWNDRSIDAVMILTPPNTHHDLVCAAAQAGKHILLEKPLDVSLSKARALVEVCERNNVLLGAVFQHRFRESSVRLRDVFAQGELGDIVSISIQVPWWRPQSYYDVPGRGTLERDGGGVLLTQAIHTIDLALSFAGTVESVFAYAATSAVHRMETEDLVAASLRFKNGAIGTLHASTACYPGYAEQIRIAGTKGSATLEGDALAINLFDGRQILCGSPSVQGGGADPMAFSHQSHCALLRAFVQAVRSQSAPVPSGRDALRVHVLIEAMLRSAREARPVMLADC</sequence>
<keyword evidence="4" id="KW-1185">Reference proteome</keyword>
<evidence type="ECO:0000313" key="3">
    <source>
        <dbReference type="EMBL" id="RJF92180.1"/>
    </source>
</evidence>
<feature type="domain" description="Gfo/Idh/MocA-like oxidoreductase N-terminal" evidence="1">
    <location>
        <begin position="4"/>
        <end position="120"/>
    </location>
</feature>
<dbReference type="InterPro" id="IPR000683">
    <property type="entry name" value="Gfo/Idh/MocA-like_OxRdtase_N"/>
</dbReference>
<dbReference type="Pfam" id="PF22725">
    <property type="entry name" value="GFO_IDH_MocA_C3"/>
    <property type="match status" value="1"/>
</dbReference>
<gene>
    <name evidence="3" type="ORF">D3871_26425</name>
</gene>
<dbReference type="InterPro" id="IPR052515">
    <property type="entry name" value="Gfo/Idh/MocA_Oxidoreductase"/>
</dbReference>
<accession>A0A3A3FG69</accession>